<feature type="domain" description="Disease resistance N-terminal" evidence="8">
    <location>
        <begin position="10"/>
        <end position="92"/>
    </location>
</feature>
<dbReference type="Pfam" id="PF23598">
    <property type="entry name" value="LRR_14"/>
    <property type="match status" value="1"/>
</dbReference>
<protein>
    <submittedName>
        <fullName evidence="11">Disease resistance protein</fullName>
    </submittedName>
</protein>
<dbReference type="SUPFAM" id="SSF52058">
    <property type="entry name" value="L domain-like"/>
    <property type="match status" value="1"/>
</dbReference>
<reference evidence="11 12" key="1">
    <citation type="journal article" date="2018" name="Mol. Plant">
        <title>The genome of Artemisia annua provides insight into the evolution of Asteraceae family and artemisinin biosynthesis.</title>
        <authorList>
            <person name="Shen Q."/>
            <person name="Zhang L."/>
            <person name="Liao Z."/>
            <person name="Wang S."/>
            <person name="Yan T."/>
            <person name="Shi P."/>
            <person name="Liu M."/>
            <person name="Fu X."/>
            <person name="Pan Q."/>
            <person name="Wang Y."/>
            <person name="Lv Z."/>
            <person name="Lu X."/>
            <person name="Zhang F."/>
            <person name="Jiang W."/>
            <person name="Ma Y."/>
            <person name="Chen M."/>
            <person name="Hao X."/>
            <person name="Li L."/>
            <person name="Tang Y."/>
            <person name="Lv G."/>
            <person name="Zhou Y."/>
            <person name="Sun X."/>
            <person name="Brodelius P.E."/>
            <person name="Rose J.K.C."/>
            <person name="Tang K."/>
        </authorList>
    </citation>
    <scope>NUCLEOTIDE SEQUENCE [LARGE SCALE GENOMIC DNA]</scope>
    <source>
        <strain evidence="12">cv. Huhao1</strain>
        <tissue evidence="11">Leaf</tissue>
    </source>
</reference>
<evidence type="ECO:0000313" key="12">
    <source>
        <dbReference type="Proteomes" id="UP000245207"/>
    </source>
</evidence>
<dbReference type="Gene3D" id="1.10.8.430">
    <property type="entry name" value="Helical domain of apoptotic protease-activating factors"/>
    <property type="match status" value="1"/>
</dbReference>
<feature type="domain" description="Disease resistance protein winged helix" evidence="9">
    <location>
        <begin position="433"/>
        <end position="503"/>
    </location>
</feature>
<dbReference type="EMBL" id="PKPP01012560">
    <property type="protein sequence ID" value="PWA42193.1"/>
    <property type="molecule type" value="Genomic_DNA"/>
</dbReference>
<evidence type="ECO:0000256" key="6">
    <source>
        <dbReference type="ARBA" id="ARBA00022840"/>
    </source>
</evidence>
<organism evidence="11 12">
    <name type="scientific">Artemisia annua</name>
    <name type="common">Sweet wormwood</name>
    <dbReference type="NCBI Taxonomy" id="35608"/>
    <lineage>
        <taxon>Eukaryota</taxon>
        <taxon>Viridiplantae</taxon>
        <taxon>Streptophyta</taxon>
        <taxon>Embryophyta</taxon>
        <taxon>Tracheophyta</taxon>
        <taxon>Spermatophyta</taxon>
        <taxon>Magnoliopsida</taxon>
        <taxon>eudicotyledons</taxon>
        <taxon>Gunneridae</taxon>
        <taxon>Pentapetalae</taxon>
        <taxon>asterids</taxon>
        <taxon>campanulids</taxon>
        <taxon>Asterales</taxon>
        <taxon>Asteraceae</taxon>
        <taxon>Asteroideae</taxon>
        <taxon>Anthemideae</taxon>
        <taxon>Artemisiinae</taxon>
        <taxon>Artemisia</taxon>
    </lineage>
</organism>
<keyword evidence="5" id="KW-0611">Plant defense</keyword>
<dbReference type="OrthoDB" id="5279713at2759"/>
<evidence type="ECO:0000256" key="5">
    <source>
        <dbReference type="ARBA" id="ARBA00022821"/>
    </source>
</evidence>
<dbReference type="InterPro" id="IPR032675">
    <property type="entry name" value="LRR_dom_sf"/>
</dbReference>
<evidence type="ECO:0000313" key="11">
    <source>
        <dbReference type="EMBL" id="PWA42193.1"/>
    </source>
</evidence>
<evidence type="ECO:0000259" key="7">
    <source>
        <dbReference type="Pfam" id="PF00931"/>
    </source>
</evidence>
<dbReference type="PANTHER" id="PTHR36766:SF47">
    <property type="entry name" value="NB-ARC DOMAIN-CONTAINING PROTEIN"/>
    <property type="match status" value="1"/>
</dbReference>
<comment type="similarity">
    <text evidence="1">Belongs to the disease resistance NB-LRR family.</text>
</comment>
<dbReference type="Pfam" id="PF23559">
    <property type="entry name" value="WHD_DRP"/>
    <property type="match status" value="1"/>
</dbReference>
<dbReference type="GO" id="GO:0005524">
    <property type="term" value="F:ATP binding"/>
    <property type="evidence" value="ECO:0007669"/>
    <property type="project" value="UniProtKB-KW"/>
</dbReference>
<feature type="domain" description="Disease resistance R13L4/SHOC-2-like LRR" evidence="10">
    <location>
        <begin position="548"/>
        <end position="833"/>
    </location>
</feature>
<dbReference type="InterPro" id="IPR041118">
    <property type="entry name" value="Rx_N"/>
</dbReference>
<accession>A0A2U1KZM9</accession>
<dbReference type="GO" id="GO:0043531">
    <property type="term" value="F:ADP binding"/>
    <property type="evidence" value="ECO:0007669"/>
    <property type="project" value="InterPro"/>
</dbReference>
<evidence type="ECO:0000259" key="8">
    <source>
        <dbReference type="Pfam" id="PF18052"/>
    </source>
</evidence>
<feature type="domain" description="NB-ARC" evidence="7">
    <location>
        <begin position="181"/>
        <end position="348"/>
    </location>
</feature>
<dbReference type="InterPro" id="IPR027417">
    <property type="entry name" value="P-loop_NTPase"/>
</dbReference>
<keyword evidence="12" id="KW-1185">Reference proteome</keyword>
<dbReference type="Pfam" id="PF00931">
    <property type="entry name" value="NB-ARC"/>
    <property type="match status" value="1"/>
</dbReference>
<keyword evidence="6" id="KW-0067">ATP-binding</keyword>
<dbReference type="AlphaFoldDB" id="A0A2U1KZM9"/>
<evidence type="ECO:0000256" key="3">
    <source>
        <dbReference type="ARBA" id="ARBA00022737"/>
    </source>
</evidence>
<dbReference type="PRINTS" id="PR00364">
    <property type="entry name" value="DISEASERSIST"/>
</dbReference>
<name>A0A2U1KZM9_ARTAN</name>
<evidence type="ECO:0000259" key="9">
    <source>
        <dbReference type="Pfam" id="PF23559"/>
    </source>
</evidence>
<keyword evidence="4" id="KW-0547">Nucleotide-binding</keyword>
<dbReference type="PANTHER" id="PTHR36766">
    <property type="entry name" value="PLANT BROAD-SPECTRUM MILDEW RESISTANCE PROTEIN RPW8"/>
    <property type="match status" value="1"/>
</dbReference>
<dbReference type="Gene3D" id="3.80.10.10">
    <property type="entry name" value="Ribonuclease Inhibitor"/>
    <property type="match status" value="1"/>
</dbReference>
<dbReference type="InterPro" id="IPR042197">
    <property type="entry name" value="Apaf_helical"/>
</dbReference>
<dbReference type="FunFam" id="1.10.10.10:FF:000322">
    <property type="entry name" value="Probable disease resistance protein At1g63360"/>
    <property type="match status" value="1"/>
</dbReference>
<dbReference type="GO" id="GO:0006952">
    <property type="term" value="P:defense response"/>
    <property type="evidence" value="ECO:0007669"/>
    <property type="project" value="UniProtKB-KW"/>
</dbReference>
<dbReference type="InterPro" id="IPR058922">
    <property type="entry name" value="WHD_DRP"/>
</dbReference>
<evidence type="ECO:0000256" key="2">
    <source>
        <dbReference type="ARBA" id="ARBA00022614"/>
    </source>
</evidence>
<dbReference type="GO" id="GO:0051707">
    <property type="term" value="P:response to other organism"/>
    <property type="evidence" value="ECO:0007669"/>
    <property type="project" value="UniProtKB-ARBA"/>
</dbReference>
<evidence type="ECO:0000256" key="1">
    <source>
        <dbReference type="ARBA" id="ARBA00008894"/>
    </source>
</evidence>
<evidence type="ECO:0000259" key="10">
    <source>
        <dbReference type="Pfam" id="PF23598"/>
    </source>
</evidence>
<keyword evidence="2" id="KW-0433">Leucine-rich repeat</keyword>
<proteinExistence type="inferred from homology"/>
<dbReference type="Pfam" id="PF18052">
    <property type="entry name" value="Rx_N"/>
    <property type="match status" value="1"/>
</dbReference>
<keyword evidence="3" id="KW-0677">Repeat</keyword>
<dbReference type="InterPro" id="IPR002182">
    <property type="entry name" value="NB-ARC"/>
</dbReference>
<evidence type="ECO:0000256" key="4">
    <source>
        <dbReference type="ARBA" id="ARBA00022741"/>
    </source>
</evidence>
<dbReference type="Gene3D" id="3.40.50.300">
    <property type="entry name" value="P-loop containing nucleotide triphosphate hydrolases"/>
    <property type="match status" value="1"/>
</dbReference>
<dbReference type="InterPro" id="IPR036388">
    <property type="entry name" value="WH-like_DNA-bd_sf"/>
</dbReference>
<dbReference type="InterPro" id="IPR055414">
    <property type="entry name" value="LRR_R13L4/SHOC2-like"/>
</dbReference>
<comment type="caution">
    <text evidence="11">The sequence shown here is derived from an EMBL/GenBank/DDBJ whole genome shotgun (WGS) entry which is preliminary data.</text>
</comment>
<dbReference type="Gene3D" id="1.10.10.10">
    <property type="entry name" value="Winged helix-like DNA-binding domain superfamily/Winged helix DNA-binding domain"/>
    <property type="match status" value="1"/>
</dbReference>
<dbReference type="Proteomes" id="UP000245207">
    <property type="component" value="Unassembled WGS sequence"/>
</dbReference>
<dbReference type="SUPFAM" id="SSF52540">
    <property type="entry name" value="P-loop containing nucleoside triphosphate hydrolases"/>
    <property type="match status" value="1"/>
</dbReference>
<sequence length="914" mass="104895">MGDAAISALVKDVIGRLTSIAIQEYWLVRGLANDLSALNNTFTQIQAVLHDAEMKQTSHKDVEAWLKTLKSASLEVENVLDEASTEAMLHSHDIGLKYKVKAFFSSHHNPLMVKTRIAHKVKNIRKKLDVIDANRSKFKLTSNTISEDAARVRDEFPNKETSSLVHLSSKIFGRDAEMKMMVDKICNQDLGAHDDGDSFRVYAIWGMGGIGKTTLAQVVYNHQTVNTNFELKFWVYVSNEFDVRKMIKSICDVKDSQLDAMLVSLQNKLRGKKFFIVLDDVWIENKEIEMWDELCKAFSCGAKGSTLMVTTQKWTTCQMMAKIPEMQHNVGVLSEEDSWSLFKMLAFPGGREGGNLRELELIGRKIVEKCEGLPLALKTLGSLMSSKSMANQWNLVNDNIMWEMQENGILPALRLSYDNLLPHMKRCFAYCCLFSKGKEMSKELLIELWMANNFIPPKGEISLYVLGEEIFNCLVWRSFFQVVKGDDDEGAICKMHDLMHDLAHHVMRDDCLVIESGRELITTDEVLHLGSSCEFHFSKQDLNRLRSLRSMLVFYDHQRSSNIIQISNHAYLRVLYLQHIEGPTLPESICELIHLRYLKISDSNIRALPESIIYLQNLQVLVLKSCYCFRVLPNGMRYMRNLRRLETDSNKLHHMPVGIKELANLRRLSRFAVGKKDGARIGELGNLNLLGRELTLLRLENVGGLRDAKSANLKDKTNLKILCLDWSRHDRQETFDTEVLEGLEPNSGLQKLSIFNYLSTIISPSWLVKLQNLTHIRFHYVKNCEHLPPLGKLPSLEIISLVSMRSLKCFRDDDNDTSRDSILFPSLRKLHIDNCPYLESLPTNFPKLRFLDISLCNRLRSLPDEIESFKDLNYLHITQCEILSKRCENEIGEDWHKISHIPHLDIRPPKLRRA</sequence>
<gene>
    <name evidence="11" type="ORF">CTI12_AA410750</name>
</gene>
<dbReference type="Gene3D" id="1.20.5.4130">
    <property type="match status" value="1"/>
</dbReference>